<dbReference type="AlphaFoldDB" id="A0A1C5INX3"/>
<dbReference type="EMBL" id="FMDN01000014">
    <property type="protein sequence ID" value="SCG60057.1"/>
    <property type="molecule type" value="Genomic_DNA"/>
</dbReference>
<organism evidence="1 2">
    <name type="scientific">Micromonospora halophytica</name>
    <dbReference type="NCBI Taxonomy" id="47864"/>
    <lineage>
        <taxon>Bacteria</taxon>
        <taxon>Bacillati</taxon>
        <taxon>Actinomycetota</taxon>
        <taxon>Actinomycetes</taxon>
        <taxon>Micromonosporales</taxon>
        <taxon>Micromonosporaceae</taxon>
        <taxon>Micromonospora</taxon>
    </lineage>
</organism>
<evidence type="ECO:0000313" key="2">
    <source>
        <dbReference type="Proteomes" id="UP000199408"/>
    </source>
</evidence>
<reference evidence="2" key="1">
    <citation type="submission" date="2016-06" db="EMBL/GenBank/DDBJ databases">
        <authorList>
            <person name="Varghese N."/>
        </authorList>
    </citation>
    <scope>NUCLEOTIDE SEQUENCE [LARGE SCALE GENOMIC DNA]</scope>
    <source>
        <strain evidence="2">DSM 43171</strain>
    </source>
</reference>
<name>A0A1C5INX3_9ACTN</name>
<dbReference type="STRING" id="47864.GA0070560_11496"/>
<evidence type="ECO:0000313" key="1">
    <source>
        <dbReference type="EMBL" id="SCG60057.1"/>
    </source>
</evidence>
<gene>
    <name evidence="1" type="ORF">GA0070560_11496</name>
</gene>
<protein>
    <submittedName>
        <fullName evidence="1">Uncharacterized protein</fullName>
    </submittedName>
</protein>
<accession>A0A1C5INX3</accession>
<proteinExistence type="predicted"/>
<keyword evidence="2" id="KW-1185">Reference proteome</keyword>
<dbReference type="Proteomes" id="UP000199408">
    <property type="component" value="Unassembled WGS sequence"/>
</dbReference>
<sequence>MTVADPDLSQALCVHALLVETWRDAAREVMTLLQVLHTAAPTLADVLALGLIALATSPATRSALVLKYRRVSLVARGLREDGSEVPSAHDHPQEVVRLEVQQIHVAVLAEAAR</sequence>